<evidence type="ECO:0000313" key="3">
    <source>
        <dbReference type="Proteomes" id="UP000499080"/>
    </source>
</evidence>
<proteinExistence type="predicted"/>
<dbReference type="AlphaFoldDB" id="A0A4Y2C532"/>
<sequence>MQTGSENPYETTLVPVPRAAKVDLLVRNQTNLLIYLAKGSEDYNRDTLLTPVLSSQEQVTESALDSQYSSECSSHEPSSRSSGEGLYRTKYG</sequence>
<keyword evidence="3" id="KW-1185">Reference proteome</keyword>
<gene>
    <name evidence="2" type="ORF">AVEN_68779_1</name>
</gene>
<feature type="region of interest" description="Disordered" evidence="1">
    <location>
        <begin position="60"/>
        <end position="92"/>
    </location>
</feature>
<dbReference type="Proteomes" id="UP000499080">
    <property type="component" value="Unassembled WGS sequence"/>
</dbReference>
<comment type="caution">
    <text evidence="2">The sequence shown here is derived from an EMBL/GenBank/DDBJ whole genome shotgun (WGS) entry which is preliminary data.</text>
</comment>
<accession>A0A4Y2C532</accession>
<evidence type="ECO:0000256" key="1">
    <source>
        <dbReference type="SAM" id="MobiDB-lite"/>
    </source>
</evidence>
<evidence type="ECO:0000313" key="2">
    <source>
        <dbReference type="EMBL" id="GBL99492.1"/>
    </source>
</evidence>
<organism evidence="2 3">
    <name type="scientific">Araneus ventricosus</name>
    <name type="common">Orbweaver spider</name>
    <name type="synonym">Epeira ventricosa</name>
    <dbReference type="NCBI Taxonomy" id="182803"/>
    <lineage>
        <taxon>Eukaryota</taxon>
        <taxon>Metazoa</taxon>
        <taxon>Ecdysozoa</taxon>
        <taxon>Arthropoda</taxon>
        <taxon>Chelicerata</taxon>
        <taxon>Arachnida</taxon>
        <taxon>Araneae</taxon>
        <taxon>Araneomorphae</taxon>
        <taxon>Entelegynae</taxon>
        <taxon>Araneoidea</taxon>
        <taxon>Araneidae</taxon>
        <taxon>Araneus</taxon>
    </lineage>
</organism>
<name>A0A4Y2C532_ARAVE</name>
<dbReference type="EMBL" id="BGPR01000149">
    <property type="protein sequence ID" value="GBL99492.1"/>
    <property type="molecule type" value="Genomic_DNA"/>
</dbReference>
<protein>
    <submittedName>
        <fullName evidence="2">Uncharacterized protein</fullName>
    </submittedName>
</protein>
<reference evidence="2 3" key="1">
    <citation type="journal article" date="2019" name="Sci. Rep.">
        <title>Orb-weaving spider Araneus ventricosus genome elucidates the spidroin gene catalogue.</title>
        <authorList>
            <person name="Kono N."/>
            <person name="Nakamura H."/>
            <person name="Ohtoshi R."/>
            <person name="Moran D.A.P."/>
            <person name="Shinohara A."/>
            <person name="Yoshida Y."/>
            <person name="Fujiwara M."/>
            <person name="Mori M."/>
            <person name="Tomita M."/>
            <person name="Arakawa K."/>
        </authorList>
    </citation>
    <scope>NUCLEOTIDE SEQUENCE [LARGE SCALE GENOMIC DNA]</scope>
</reference>